<protein>
    <submittedName>
        <fullName evidence="3">Sulfatase-modifying factor enzyme 1</fullName>
    </submittedName>
</protein>
<feature type="region of interest" description="Disordered" evidence="1">
    <location>
        <begin position="242"/>
        <end position="276"/>
    </location>
</feature>
<dbReference type="PANTHER" id="PTHR23150">
    <property type="entry name" value="SULFATASE MODIFYING FACTOR 1, 2"/>
    <property type="match status" value="1"/>
</dbReference>
<dbReference type="GO" id="GO:0120147">
    <property type="term" value="F:formylglycine-generating oxidase activity"/>
    <property type="evidence" value="ECO:0007669"/>
    <property type="project" value="TreeGrafter"/>
</dbReference>
<dbReference type="Proteomes" id="UP000198925">
    <property type="component" value="Unassembled WGS sequence"/>
</dbReference>
<feature type="domain" description="Sulfatase-modifying factor enzyme-like" evidence="2">
    <location>
        <begin position="126"/>
        <end position="366"/>
    </location>
</feature>
<gene>
    <name evidence="3" type="ORF">SAMN04487779_1004268</name>
</gene>
<dbReference type="EMBL" id="FMZX01000004">
    <property type="protein sequence ID" value="SDD11613.1"/>
    <property type="molecule type" value="Genomic_DNA"/>
</dbReference>
<proteinExistence type="predicted"/>
<dbReference type="PANTHER" id="PTHR23150:SF19">
    <property type="entry name" value="FORMYLGLYCINE-GENERATING ENZYME"/>
    <property type="match status" value="1"/>
</dbReference>
<dbReference type="InterPro" id="IPR005532">
    <property type="entry name" value="SUMF_dom"/>
</dbReference>
<dbReference type="Gene3D" id="3.90.1580.10">
    <property type="entry name" value="paralog of FGE (formylglycine-generating enzyme)"/>
    <property type="match status" value="1"/>
</dbReference>
<dbReference type="SUPFAM" id="SSF56436">
    <property type="entry name" value="C-type lectin-like"/>
    <property type="match status" value="1"/>
</dbReference>
<keyword evidence="4" id="KW-1185">Reference proteome</keyword>
<accession>A0A1G6S4J3</accession>
<evidence type="ECO:0000313" key="4">
    <source>
        <dbReference type="Proteomes" id="UP000198925"/>
    </source>
</evidence>
<evidence type="ECO:0000259" key="2">
    <source>
        <dbReference type="Pfam" id="PF03781"/>
    </source>
</evidence>
<dbReference type="AlphaFoldDB" id="A0A1G6S4J3"/>
<evidence type="ECO:0000256" key="1">
    <source>
        <dbReference type="SAM" id="MobiDB-lite"/>
    </source>
</evidence>
<dbReference type="InterPro" id="IPR016187">
    <property type="entry name" value="CTDL_fold"/>
</dbReference>
<dbReference type="RefSeq" id="WP_090663235.1">
    <property type="nucleotide sequence ID" value="NZ_FMZX01000004.1"/>
</dbReference>
<organism evidence="3 4">
    <name type="scientific">Belnapia rosea</name>
    <dbReference type="NCBI Taxonomy" id="938405"/>
    <lineage>
        <taxon>Bacteria</taxon>
        <taxon>Pseudomonadati</taxon>
        <taxon>Pseudomonadota</taxon>
        <taxon>Alphaproteobacteria</taxon>
        <taxon>Acetobacterales</taxon>
        <taxon>Roseomonadaceae</taxon>
        <taxon>Belnapia</taxon>
    </lineage>
</organism>
<reference evidence="3 4" key="1">
    <citation type="submission" date="2016-10" db="EMBL/GenBank/DDBJ databases">
        <authorList>
            <person name="de Groot N.N."/>
        </authorList>
    </citation>
    <scope>NUCLEOTIDE SEQUENCE [LARGE SCALE GENOMIC DNA]</scope>
    <source>
        <strain evidence="3 4">CPCC 100156</strain>
    </source>
</reference>
<evidence type="ECO:0000313" key="3">
    <source>
        <dbReference type="EMBL" id="SDD11613.1"/>
    </source>
</evidence>
<dbReference type="InterPro" id="IPR051043">
    <property type="entry name" value="Sulfatase_Mod_Factor_Kinase"/>
</dbReference>
<name>A0A1G6S4J3_9PROT</name>
<dbReference type="Pfam" id="PF03781">
    <property type="entry name" value="FGE-sulfatase"/>
    <property type="match status" value="1"/>
</dbReference>
<dbReference type="InterPro" id="IPR042095">
    <property type="entry name" value="SUMF_sf"/>
</dbReference>
<sequence>MRRCALLIAGGIALAVLPARHPLAQPAEDLWCRLDDPGAAEAQRRQRRPYSCQERRPAAELPEELALPLPCGRFLVMRRVSFRPQDLLDHDEVFLGSTQQEDPRARAMSGPRRTYVTGTLAEPRGQSRHFYIGKYEVTALQWQIYQAGLLEPKPEEGRCDAVRAAAREMRGTQVPPATGMTWFDAVAFADALTRYLVRMDDERIRNKLPPEALPWVEAAPSFLRLPTEVEWEYAARGGVATAASQGERLPQVRRNGGGESPEIEEVASLTSPENEPAEGQQVHAVGRRLPNLLELYDVLGNAEEMTADLFRPVRPDGLAAMPGGFVSRGSNANDPRASIGVASRREMPFYDRGGAFRSATLGFRLALSGPIFVKKRNGDFEELVSDPEADRALQASMERLGAASGAGAGSREAMAAQLASMRQVSERSAIDPQQVSRQVQQLQAELARGNAEINERDRRIHRQLVENQVGLALGYNNLFRRVEIAPTLMERLRERVRTGRRDDGQPLPDEQRRAYAAALLQAQGDLARLRRTNELNFGQYVESLAVLAREPGPAVDTAFQAVAGTAGRREDRDWQRALQFVQRHLSEVRRIGGVPDERRLPEWRLDLQRRFMEP</sequence>